<evidence type="ECO:0008006" key="3">
    <source>
        <dbReference type="Google" id="ProtNLM"/>
    </source>
</evidence>
<organism evidence="1 2">
    <name type="scientific">Cryptolaemus montrouzieri</name>
    <dbReference type="NCBI Taxonomy" id="559131"/>
    <lineage>
        <taxon>Eukaryota</taxon>
        <taxon>Metazoa</taxon>
        <taxon>Ecdysozoa</taxon>
        <taxon>Arthropoda</taxon>
        <taxon>Hexapoda</taxon>
        <taxon>Insecta</taxon>
        <taxon>Pterygota</taxon>
        <taxon>Neoptera</taxon>
        <taxon>Endopterygota</taxon>
        <taxon>Coleoptera</taxon>
        <taxon>Polyphaga</taxon>
        <taxon>Cucujiformia</taxon>
        <taxon>Coccinelloidea</taxon>
        <taxon>Coccinellidae</taxon>
        <taxon>Scymninae</taxon>
        <taxon>Scymnini</taxon>
        <taxon>Cryptolaemus</taxon>
    </lineage>
</organism>
<sequence>MRMGYREGVTPVAYVDDLAILIEGMSIEEIQEKLARIYELLTAFMRSRGFEQAHHKTKLGILKGPRSWKTHSLRGWDQQIRQGTADDPAYVLKCARYRSRINEMSELFGERVTPERIMSHLIDKPTKWQKGARIISDIMVAKEIEDKENQREDRNEEED</sequence>
<name>A0ABD2NGV2_9CUCU</name>
<dbReference type="EMBL" id="JABFTP020000103">
    <property type="protein sequence ID" value="KAL3277983.1"/>
    <property type="molecule type" value="Genomic_DNA"/>
</dbReference>
<reference evidence="1 2" key="1">
    <citation type="journal article" date="2021" name="BMC Biol.">
        <title>Horizontally acquired antibacterial genes associated with adaptive radiation of ladybird beetles.</title>
        <authorList>
            <person name="Li H.S."/>
            <person name="Tang X.F."/>
            <person name="Huang Y.H."/>
            <person name="Xu Z.Y."/>
            <person name="Chen M.L."/>
            <person name="Du X.Y."/>
            <person name="Qiu B.Y."/>
            <person name="Chen P.T."/>
            <person name="Zhang W."/>
            <person name="Slipinski A."/>
            <person name="Escalona H.E."/>
            <person name="Waterhouse R.M."/>
            <person name="Zwick A."/>
            <person name="Pang H."/>
        </authorList>
    </citation>
    <scope>NUCLEOTIDE SEQUENCE [LARGE SCALE GENOMIC DNA]</scope>
    <source>
        <strain evidence="1">SYSU2018</strain>
    </source>
</reference>
<dbReference type="AlphaFoldDB" id="A0ABD2NGV2"/>
<accession>A0ABD2NGV2</accession>
<evidence type="ECO:0000313" key="2">
    <source>
        <dbReference type="Proteomes" id="UP001516400"/>
    </source>
</evidence>
<gene>
    <name evidence="1" type="ORF">HHI36_013325</name>
</gene>
<comment type="caution">
    <text evidence="1">The sequence shown here is derived from an EMBL/GenBank/DDBJ whole genome shotgun (WGS) entry which is preliminary data.</text>
</comment>
<dbReference type="Proteomes" id="UP001516400">
    <property type="component" value="Unassembled WGS sequence"/>
</dbReference>
<keyword evidence="2" id="KW-1185">Reference proteome</keyword>
<protein>
    <recommendedName>
        <fullName evidence="3">Reverse transcriptase domain-containing protein</fullName>
    </recommendedName>
</protein>
<proteinExistence type="predicted"/>
<evidence type="ECO:0000313" key="1">
    <source>
        <dbReference type="EMBL" id="KAL3277983.1"/>
    </source>
</evidence>